<accession>S7VW83</accession>
<evidence type="ECO:0000313" key="1">
    <source>
        <dbReference type="EMBL" id="EPR74376.1"/>
    </source>
</evidence>
<protein>
    <submittedName>
        <fullName evidence="1">Uncharacterized protein</fullName>
    </submittedName>
</protein>
<dbReference type="EMBL" id="ATMR01000036">
    <property type="protein sequence ID" value="EPR74376.1"/>
    <property type="molecule type" value="Genomic_DNA"/>
</dbReference>
<dbReference type="eggNOG" id="ENOG502ZMD3">
    <property type="taxonomic scope" value="Bacteria"/>
</dbReference>
<proteinExistence type="predicted"/>
<organism evidence="1 2">
    <name type="scientific">Winogradskyella psychrotolerans RS-3</name>
    <dbReference type="NCBI Taxonomy" id="641526"/>
    <lineage>
        <taxon>Bacteria</taxon>
        <taxon>Pseudomonadati</taxon>
        <taxon>Bacteroidota</taxon>
        <taxon>Flavobacteriia</taxon>
        <taxon>Flavobacteriales</taxon>
        <taxon>Flavobacteriaceae</taxon>
        <taxon>Winogradskyella</taxon>
    </lineage>
</organism>
<evidence type="ECO:0000313" key="2">
    <source>
        <dbReference type="Proteomes" id="UP000014962"/>
    </source>
</evidence>
<gene>
    <name evidence="1" type="ORF">ADIWIN_0611</name>
</gene>
<reference evidence="1 2" key="1">
    <citation type="journal article" date="2013" name="Genome Announc.">
        <title>Draft Genome Sequence of Winogradskyella psychrotolerans RS-3T, Isolated from the Marine Transect of Kongsfjorden, Ny-Alesund, Svalbard, Arctic Ocean.</title>
        <authorList>
            <person name="Kumar Pinnaka A."/>
            <person name="Ara S."/>
            <person name="Singh A."/>
            <person name="Shivaji S."/>
        </authorList>
    </citation>
    <scope>NUCLEOTIDE SEQUENCE [LARGE SCALE GENOMIC DNA]</scope>
    <source>
        <strain evidence="1 2">RS-3</strain>
    </source>
</reference>
<dbReference type="AlphaFoldDB" id="S7VW83"/>
<keyword evidence="2" id="KW-1185">Reference proteome</keyword>
<sequence>MPFESVHGTMETLVPSMKWEASTSNTKSSVIRISWGLFLQDEAIAKAAKSKAKSL</sequence>
<name>S7VW83_9FLAO</name>
<comment type="caution">
    <text evidence="1">The sequence shown here is derived from an EMBL/GenBank/DDBJ whole genome shotgun (WGS) entry which is preliminary data.</text>
</comment>
<dbReference type="Proteomes" id="UP000014962">
    <property type="component" value="Unassembled WGS sequence"/>
</dbReference>